<dbReference type="EMBL" id="CM056741">
    <property type="protein sequence ID" value="KAJ8687103.1"/>
    <property type="molecule type" value="Genomic_DNA"/>
</dbReference>
<accession>A0ACC2PVX1</accession>
<gene>
    <name evidence="1" type="ORF">QAD02_022897</name>
</gene>
<sequence length="256" mass="27746">MRSGVSEWLATCIGSPICILLLSWSLLIYQHQPAATKRRVDVLTVAILGQSLLHQLGLLLFAILTLVNPANHFGEFCSGLVWLINSTSILQELSLATIAVFAALTARDEGPNIKKHHLKYHLSSLTVISACIGVTGVLNFEPEGCVFLAHDISPKYGLYFNGLRGALTLVTFFSLLGALFRGTCRRSPKAELLKSVSDLSEASSKNSGMDLVPVVRPTVELASKRGLARRSMKPVNGQLFTPYSSYATPLITCLCS</sequence>
<reference evidence="1" key="1">
    <citation type="submission" date="2023-04" db="EMBL/GenBank/DDBJ databases">
        <title>A chromosome-level genome assembly of the parasitoid wasp Eretmocerus hayati.</title>
        <authorList>
            <person name="Zhong Y."/>
            <person name="Liu S."/>
            <person name="Liu Y."/>
        </authorList>
    </citation>
    <scope>NUCLEOTIDE SEQUENCE</scope>
    <source>
        <strain evidence="1">ZJU_SS_LIU_2023</strain>
    </source>
</reference>
<organism evidence="1 2">
    <name type="scientific">Eretmocerus hayati</name>
    <dbReference type="NCBI Taxonomy" id="131215"/>
    <lineage>
        <taxon>Eukaryota</taxon>
        <taxon>Metazoa</taxon>
        <taxon>Ecdysozoa</taxon>
        <taxon>Arthropoda</taxon>
        <taxon>Hexapoda</taxon>
        <taxon>Insecta</taxon>
        <taxon>Pterygota</taxon>
        <taxon>Neoptera</taxon>
        <taxon>Endopterygota</taxon>
        <taxon>Hymenoptera</taxon>
        <taxon>Apocrita</taxon>
        <taxon>Proctotrupomorpha</taxon>
        <taxon>Chalcidoidea</taxon>
        <taxon>Aphelinidae</taxon>
        <taxon>Aphelininae</taxon>
        <taxon>Eretmocerus</taxon>
    </lineage>
</organism>
<protein>
    <submittedName>
        <fullName evidence="1">Uncharacterized protein</fullName>
    </submittedName>
</protein>
<evidence type="ECO:0000313" key="1">
    <source>
        <dbReference type="EMBL" id="KAJ8687103.1"/>
    </source>
</evidence>
<proteinExistence type="predicted"/>
<name>A0ACC2PVX1_9HYME</name>
<dbReference type="Proteomes" id="UP001239111">
    <property type="component" value="Chromosome 1"/>
</dbReference>
<evidence type="ECO:0000313" key="2">
    <source>
        <dbReference type="Proteomes" id="UP001239111"/>
    </source>
</evidence>
<comment type="caution">
    <text evidence="1">The sequence shown here is derived from an EMBL/GenBank/DDBJ whole genome shotgun (WGS) entry which is preliminary data.</text>
</comment>
<keyword evidence="2" id="KW-1185">Reference proteome</keyword>